<keyword evidence="3" id="KW-1185">Reference proteome</keyword>
<evidence type="ECO:0000313" key="2">
    <source>
        <dbReference type="EMBL" id="MCU7248011.1"/>
    </source>
</evidence>
<sequence length="501" mass="54771">MPNKNPGFTIRHYCQGIGDCHLLRFEKADGNPYWMLIDCGIHTSIKGGSQIIDDIVADVFAVTKGQIDVLVLTHEHTDHISAFRASANRFADFHIDEVWMAWTESPTDPDAQKLDKFKQQALSALSGASRQLHSVAHLDEAKSAAPLREGIDELLAFSFGAQGETVRGMRDTAAGLAKKAIKYLEPAQAPLDIPSACAIRAYVLAPSRNPDYFNIVDRVGERYAMSSDENGLRIADTLSSAFAAAASTSDFTDLTAPFDPSLGTPLNGISRVVKPPKGPAEFAYLHYYGPSERAPLIASKKRVRTTDANETNQAWRRIDYDWLSSAGSLAMQLDNKINNTSLVLAFEIVDTGRVFLFAADAQIGNWLSWQDANWKMSEEITVTGPDLLNRTVYYKVGHHGSENATAKAKGLELMTSKDLTAFIPTNKADAENVHWGEMPYHSLLTALDAQCGPRVIRADDPKLLAGQAPFATPSGSIQAVRVGFVGNGGDQRRTWVEFDVA</sequence>
<dbReference type="Pfam" id="PF00753">
    <property type="entry name" value="Lactamase_B"/>
    <property type="match status" value="1"/>
</dbReference>
<dbReference type="PANTHER" id="PTHR30619">
    <property type="entry name" value="DNA INTERNALIZATION/COMPETENCE PROTEIN COMEC/REC2"/>
    <property type="match status" value="1"/>
</dbReference>
<dbReference type="InterPro" id="IPR036866">
    <property type="entry name" value="RibonucZ/Hydroxyglut_hydro"/>
</dbReference>
<evidence type="ECO:0000313" key="3">
    <source>
        <dbReference type="Proteomes" id="UP001139955"/>
    </source>
</evidence>
<dbReference type="InterPro" id="IPR052159">
    <property type="entry name" value="Competence_DNA_uptake"/>
</dbReference>
<proteinExistence type="predicted"/>
<dbReference type="PANTHER" id="PTHR30619:SF1">
    <property type="entry name" value="RECOMBINATION PROTEIN 2"/>
    <property type="match status" value="1"/>
</dbReference>
<dbReference type="InterPro" id="IPR001279">
    <property type="entry name" value="Metallo-B-lactamas"/>
</dbReference>
<feature type="domain" description="Metallo-beta-lactamase" evidence="1">
    <location>
        <begin position="31"/>
        <end position="91"/>
    </location>
</feature>
<protein>
    <submittedName>
        <fullName evidence="2">MBL fold metallo-hydrolase</fullName>
    </submittedName>
</protein>
<evidence type="ECO:0000259" key="1">
    <source>
        <dbReference type="Pfam" id="PF00753"/>
    </source>
</evidence>
<dbReference type="Proteomes" id="UP001139955">
    <property type="component" value="Unassembled WGS sequence"/>
</dbReference>
<gene>
    <name evidence="2" type="ORF">OC940_09390</name>
</gene>
<name>A0A9X3B2B3_9PSED</name>
<dbReference type="EMBL" id="JAOSKY010000004">
    <property type="protein sequence ID" value="MCU7248011.1"/>
    <property type="molecule type" value="Genomic_DNA"/>
</dbReference>
<reference evidence="2" key="1">
    <citation type="submission" date="2022-09" db="EMBL/GenBank/DDBJ databases">
        <authorList>
            <person name="Cesa-Luna C."/>
            <person name="Girard L."/>
            <person name="Lood C."/>
            <person name="Hofte M."/>
            <person name="De Mot R."/>
        </authorList>
    </citation>
    <scope>NUCLEOTIDE SEQUENCE</scope>
    <source>
        <strain evidence="2">B1M3-32</strain>
    </source>
</reference>
<dbReference type="SUPFAM" id="SSF56281">
    <property type="entry name" value="Metallo-hydrolase/oxidoreductase"/>
    <property type="match status" value="1"/>
</dbReference>
<dbReference type="Gene3D" id="3.60.15.10">
    <property type="entry name" value="Ribonuclease Z/Hydroxyacylglutathione hydrolase-like"/>
    <property type="match status" value="2"/>
</dbReference>
<organism evidence="2 3">
    <name type="scientific">Pseudomonas koreensis</name>
    <dbReference type="NCBI Taxonomy" id="198620"/>
    <lineage>
        <taxon>Bacteria</taxon>
        <taxon>Pseudomonadati</taxon>
        <taxon>Pseudomonadota</taxon>
        <taxon>Gammaproteobacteria</taxon>
        <taxon>Pseudomonadales</taxon>
        <taxon>Pseudomonadaceae</taxon>
        <taxon>Pseudomonas</taxon>
    </lineage>
</organism>
<dbReference type="RefSeq" id="WP_301621703.1">
    <property type="nucleotide sequence ID" value="NZ_JAOSKY010000004.1"/>
</dbReference>
<accession>A0A9X3B2B3</accession>
<reference evidence="2" key="2">
    <citation type="journal article" date="2023" name="mSystems">
        <title>Charting the Lipopeptidome of Nonpathogenic Pseudomonas.</title>
        <authorList>
            <person name="Cesa-Luna C."/>
            <person name="Geudens N."/>
            <person name="Girard L."/>
            <person name="De Roo V."/>
            <person name="Maklad H.R."/>
            <person name="Martins J.C."/>
            <person name="Hofte M."/>
            <person name="De Mot R."/>
        </authorList>
    </citation>
    <scope>NUCLEOTIDE SEQUENCE</scope>
    <source>
        <strain evidence="2">B1M3-32</strain>
    </source>
</reference>
<comment type="caution">
    <text evidence="2">The sequence shown here is derived from an EMBL/GenBank/DDBJ whole genome shotgun (WGS) entry which is preliminary data.</text>
</comment>
<dbReference type="AlphaFoldDB" id="A0A9X3B2B3"/>